<dbReference type="PROSITE" id="PS51406">
    <property type="entry name" value="FIBRINOGEN_C_2"/>
    <property type="match status" value="1"/>
</dbReference>
<organism evidence="2 3">
    <name type="scientific">Mytilus edulis</name>
    <name type="common">Blue mussel</name>
    <dbReference type="NCBI Taxonomy" id="6550"/>
    <lineage>
        <taxon>Eukaryota</taxon>
        <taxon>Metazoa</taxon>
        <taxon>Spiralia</taxon>
        <taxon>Lophotrochozoa</taxon>
        <taxon>Mollusca</taxon>
        <taxon>Bivalvia</taxon>
        <taxon>Autobranchia</taxon>
        <taxon>Pteriomorphia</taxon>
        <taxon>Mytilida</taxon>
        <taxon>Mytiloidea</taxon>
        <taxon>Mytilidae</taxon>
        <taxon>Mytilinae</taxon>
        <taxon>Mytilus</taxon>
    </lineage>
</organism>
<dbReference type="Proteomes" id="UP000683360">
    <property type="component" value="Unassembled WGS sequence"/>
</dbReference>
<dbReference type="EMBL" id="CAJPWZ010002386">
    <property type="protein sequence ID" value="CAG2237316.1"/>
    <property type="molecule type" value="Genomic_DNA"/>
</dbReference>
<accession>A0A8S3U456</accession>
<dbReference type="InterPro" id="IPR002181">
    <property type="entry name" value="Fibrinogen_a/b/g_C_dom"/>
</dbReference>
<evidence type="ECO:0000313" key="3">
    <source>
        <dbReference type="Proteomes" id="UP000683360"/>
    </source>
</evidence>
<reference evidence="2" key="1">
    <citation type="submission" date="2021-03" db="EMBL/GenBank/DDBJ databases">
        <authorList>
            <person name="Bekaert M."/>
        </authorList>
    </citation>
    <scope>NUCLEOTIDE SEQUENCE</scope>
</reference>
<keyword evidence="3" id="KW-1185">Reference proteome</keyword>
<dbReference type="Gene3D" id="4.10.530.10">
    <property type="entry name" value="Gamma-fibrinogen Carboxyl Terminal Fragment, domain 2"/>
    <property type="match status" value="2"/>
</dbReference>
<dbReference type="PROSITE" id="PS00514">
    <property type="entry name" value="FIBRINOGEN_C_1"/>
    <property type="match status" value="1"/>
</dbReference>
<evidence type="ECO:0000259" key="1">
    <source>
        <dbReference type="PROSITE" id="PS51406"/>
    </source>
</evidence>
<dbReference type="SUPFAM" id="SSF56496">
    <property type="entry name" value="Fibrinogen C-terminal domain-like"/>
    <property type="match status" value="2"/>
</dbReference>
<dbReference type="PANTHER" id="PTHR19143">
    <property type="entry name" value="FIBRINOGEN/TENASCIN/ANGIOPOEITIN"/>
    <property type="match status" value="1"/>
</dbReference>
<sequence length="155" mass="17820">MLDSYPPLNLTGQRFSTKDRDNDNDPNGQCALTQKGGWWYKWCTYANPNGLYFLGTEPDHSGIYWFTWDASIPFYRMKSIVLNKRQPIRCSMLKTSCIIENEDIAKYQCVVINTGDTMLFSNQPLYLSGQRFSTKDRDNDGDSNGQCALTQKDGW</sequence>
<protein>
    <recommendedName>
        <fullName evidence="1">Fibrinogen C-terminal domain-containing protein</fullName>
    </recommendedName>
</protein>
<dbReference type="InterPro" id="IPR036056">
    <property type="entry name" value="Fibrinogen-like_C"/>
</dbReference>
<dbReference type="AlphaFoldDB" id="A0A8S3U456"/>
<dbReference type="OrthoDB" id="6345539at2759"/>
<dbReference type="GO" id="GO:0005615">
    <property type="term" value="C:extracellular space"/>
    <property type="evidence" value="ECO:0007669"/>
    <property type="project" value="TreeGrafter"/>
</dbReference>
<dbReference type="Pfam" id="PF00147">
    <property type="entry name" value="Fibrinogen_C"/>
    <property type="match status" value="1"/>
</dbReference>
<dbReference type="InterPro" id="IPR050373">
    <property type="entry name" value="Fibrinogen_C-term_domain"/>
</dbReference>
<name>A0A8S3U456_MYTED</name>
<proteinExistence type="predicted"/>
<gene>
    <name evidence="2" type="ORF">MEDL_49763</name>
</gene>
<comment type="caution">
    <text evidence="2">The sequence shown here is derived from an EMBL/GenBank/DDBJ whole genome shotgun (WGS) entry which is preliminary data.</text>
</comment>
<dbReference type="InterPro" id="IPR020837">
    <property type="entry name" value="Fibrinogen_CS"/>
</dbReference>
<feature type="domain" description="Fibrinogen C-terminal" evidence="1">
    <location>
        <begin position="1"/>
        <end position="88"/>
    </location>
</feature>
<evidence type="ECO:0000313" key="2">
    <source>
        <dbReference type="EMBL" id="CAG2237316.1"/>
    </source>
</evidence>